<evidence type="ECO:0000313" key="1">
    <source>
        <dbReference type="EMBL" id="CAG8522942.1"/>
    </source>
</evidence>
<sequence>LIEDFELVDLTLQKSQKLEDTDIVIEIQSLIIQFPVTNPIQAENFIEINNSVKTDIIPSDNKIITAILDCD</sequence>
<feature type="non-terminal residue" evidence="1">
    <location>
        <position position="1"/>
    </location>
</feature>
<dbReference type="Proteomes" id="UP000789702">
    <property type="component" value="Unassembled WGS sequence"/>
</dbReference>
<dbReference type="EMBL" id="CAJVPU010003774">
    <property type="protein sequence ID" value="CAG8522942.1"/>
    <property type="molecule type" value="Genomic_DNA"/>
</dbReference>
<reference evidence="1" key="1">
    <citation type="submission" date="2021-06" db="EMBL/GenBank/DDBJ databases">
        <authorList>
            <person name="Kallberg Y."/>
            <person name="Tangrot J."/>
            <person name="Rosling A."/>
        </authorList>
    </citation>
    <scope>NUCLEOTIDE SEQUENCE</scope>
    <source>
        <strain evidence="1">IL203A</strain>
    </source>
</reference>
<gene>
    <name evidence="1" type="ORF">DHETER_LOCUS4006</name>
</gene>
<organism evidence="1 2">
    <name type="scientific">Dentiscutata heterogama</name>
    <dbReference type="NCBI Taxonomy" id="1316150"/>
    <lineage>
        <taxon>Eukaryota</taxon>
        <taxon>Fungi</taxon>
        <taxon>Fungi incertae sedis</taxon>
        <taxon>Mucoromycota</taxon>
        <taxon>Glomeromycotina</taxon>
        <taxon>Glomeromycetes</taxon>
        <taxon>Diversisporales</taxon>
        <taxon>Gigasporaceae</taxon>
        <taxon>Dentiscutata</taxon>
    </lineage>
</organism>
<keyword evidence="2" id="KW-1185">Reference proteome</keyword>
<protein>
    <submittedName>
        <fullName evidence="1">11136_t:CDS:1</fullName>
    </submittedName>
</protein>
<proteinExistence type="predicted"/>
<name>A0ACA9LFE1_9GLOM</name>
<comment type="caution">
    <text evidence="1">The sequence shown here is derived from an EMBL/GenBank/DDBJ whole genome shotgun (WGS) entry which is preliminary data.</text>
</comment>
<evidence type="ECO:0000313" key="2">
    <source>
        <dbReference type="Proteomes" id="UP000789702"/>
    </source>
</evidence>
<accession>A0ACA9LFE1</accession>